<feature type="non-terminal residue" evidence="1">
    <location>
        <position position="70"/>
    </location>
</feature>
<dbReference type="Pfam" id="PF04454">
    <property type="entry name" value="Linocin_M18"/>
    <property type="match status" value="1"/>
</dbReference>
<dbReference type="GO" id="GO:0016787">
    <property type="term" value="F:hydrolase activity"/>
    <property type="evidence" value="ECO:0007669"/>
    <property type="project" value="UniProtKB-KW"/>
</dbReference>
<dbReference type="Gene3D" id="3.30.2400.30">
    <property type="match status" value="1"/>
</dbReference>
<keyword evidence="1" id="KW-0378">Hydrolase</keyword>
<reference evidence="1" key="2">
    <citation type="journal article" date="2014" name="ISME J.">
        <title>Microbial stratification in low pH oxic and suboxic macroscopic growths along an acid mine drainage.</title>
        <authorList>
            <person name="Mendez-Garcia C."/>
            <person name="Mesa V."/>
            <person name="Sprenger R.R."/>
            <person name="Richter M."/>
            <person name="Diez M.S."/>
            <person name="Solano J."/>
            <person name="Bargiela R."/>
            <person name="Golyshina O.V."/>
            <person name="Manteca A."/>
            <person name="Ramos J.L."/>
            <person name="Gallego J.R."/>
            <person name="Llorente I."/>
            <person name="Martins Dos Santos V.A."/>
            <person name="Jensen O.N."/>
            <person name="Pelaez A.I."/>
            <person name="Sanchez J."/>
            <person name="Ferrer M."/>
        </authorList>
    </citation>
    <scope>NUCLEOTIDE SEQUENCE</scope>
</reference>
<organism evidence="1">
    <name type="scientific">mine drainage metagenome</name>
    <dbReference type="NCBI Taxonomy" id="410659"/>
    <lineage>
        <taxon>unclassified sequences</taxon>
        <taxon>metagenomes</taxon>
        <taxon>ecological metagenomes</taxon>
    </lineage>
</organism>
<proteinExistence type="predicted"/>
<dbReference type="InterPro" id="IPR007544">
    <property type="entry name" value="ENCAP"/>
</dbReference>
<sequence length="70" mass="7542">MCRTPAEGAQAVQHAARPLVDQRVPFVLSRQAIDAVERGALDSDWAALKDAARKIAFAEDRSVFDGYAAA</sequence>
<gene>
    <name evidence="1" type="ORF">B1A_14545</name>
</gene>
<name>T0ZEQ7_9ZZZZ</name>
<comment type="caution">
    <text evidence="1">The sequence shown here is derived from an EMBL/GenBank/DDBJ whole genome shotgun (WGS) entry which is preliminary data.</text>
</comment>
<accession>T0ZEQ7</accession>
<evidence type="ECO:0000313" key="1">
    <source>
        <dbReference type="EMBL" id="EQD46626.1"/>
    </source>
</evidence>
<dbReference type="AlphaFoldDB" id="T0ZEQ7"/>
<reference evidence="1" key="1">
    <citation type="submission" date="2013-08" db="EMBL/GenBank/DDBJ databases">
        <authorList>
            <person name="Mendez C."/>
            <person name="Richter M."/>
            <person name="Ferrer M."/>
            <person name="Sanchez J."/>
        </authorList>
    </citation>
    <scope>NUCLEOTIDE SEQUENCE</scope>
</reference>
<protein>
    <submittedName>
        <fullName evidence="1">Maritimacin/linocin-M18 bacteriocin protein</fullName>
        <ecNumber evidence="1">3.4.-.-</ecNumber>
    </submittedName>
</protein>
<dbReference type="EMBL" id="AUZX01010682">
    <property type="protein sequence ID" value="EQD46626.1"/>
    <property type="molecule type" value="Genomic_DNA"/>
</dbReference>
<dbReference type="EC" id="3.4.-.-" evidence="1"/>